<dbReference type="EnsemblPlants" id="Solyc03g078843.1.1">
    <property type="protein sequence ID" value="Solyc03g078843.1.1"/>
    <property type="gene ID" value="Solyc03g078843.1"/>
</dbReference>
<sequence length="103" mass="12188">MARQFCKRRLKQNIALMHRLRALNKVTIKNKYPIPLIADFFDRLGQAKLLRWTFEKSTTKVIYNNTLEENVEYLKKAMSSSRVKYVWMSLRSGRPKSGSRPPK</sequence>
<evidence type="ECO:0000313" key="1">
    <source>
        <dbReference type="EnsemblPlants" id="Solyc03g078843.1.1"/>
    </source>
</evidence>
<reference evidence="1" key="2">
    <citation type="submission" date="2019-01" db="UniProtKB">
        <authorList>
            <consortium name="EnsemblPlants"/>
        </authorList>
    </citation>
    <scope>IDENTIFICATION</scope>
    <source>
        <strain evidence="1">cv. Heinz 1706</strain>
    </source>
</reference>
<protein>
    <submittedName>
        <fullName evidence="1">Uncharacterized protein</fullName>
    </submittedName>
</protein>
<organism evidence="1">
    <name type="scientific">Solanum lycopersicum</name>
    <name type="common">Tomato</name>
    <name type="synonym">Lycopersicon esculentum</name>
    <dbReference type="NCBI Taxonomy" id="4081"/>
    <lineage>
        <taxon>Eukaryota</taxon>
        <taxon>Viridiplantae</taxon>
        <taxon>Streptophyta</taxon>
        <taxon>Embryophyta</taxon>
        <taxon>Tracheophyta</taxon>
        <taxon>Spermatophyta</taxon>
        <taxon>Magnoliopsida</taxon>
        <taxon>eudicotyledons</taxon>
        <taxon>Gunneridae</taxon>
        <taxon>Pentapetalae</taxon>
        <taxon>asterids</taxon>
        <taxon>lamiids</taxon>
        <taxon>Solanales</taxon>
        <taxon>Solanaceae</taxon>
        <taxon>Solanoideae</taxon>
        <taxon>Solaneae</taxon>
        <taxon>Solanum</taxon>
        <taxon>Solanum subgen. Lycopersicon</taxon>
    </lineage>
</organism>
<reference evidence="1" key="1">
    <citation type="journal article" date="2012" name="Nature">
        <title>The tomato genome sequence provides insights into fleshy fruit evolution.</title>
        <authorList>
            <consortium name="Tomato Genome Consortium"/>
        </authorList>
    </citation>
    <scope>NUCLEOTIDE SEQUENCE [LARGE SCALE GENOMIC DNA]</scope>
    <source>
        <strain evidence="1">cv. Heinz 1706</strain>
    </source>
</reference>
<evidence type="ECO:0000313" key="2">
    <source>
        <dbReference type="Proteomes" id="UP000004994"/>
    </source>
</evidence>
<dbReference type="AlphaFoldDB" id="A0A3Q7FM98"/>
<keyword evidence="2" id="KW-1185">Reference proteome</keyword>
<dbReference type="Gramene" id="Solyc03g078843.1.1">
    <property type="protein sequence ID" value="Solyc03g078843.1.1"/>
    <property type="gene ID" value="Solyc03g078843.1"/>
</dbReference>
<name>A0A3Q7FM98_SOLLC</name>
<dbReference type="Proteomes" id="UP000004994">
    <property type="component" value="Chromosome 3"/>
</dbReference>
<accession>A0A3Q7FM98</accession>
<dbReference type="SUPFAM" id="SSF56672">
    <property type="entry name" value="DNA/RNA polymerases"/>
    <property type="match status" value="1"/>
</dbReference>
<dbReference type="InterPro" id="IPR043128">
    <property type="entry name" value="Rev_trsase/Diguanyl_cyclase"/>
</dbReference>
<dbReference type="InParanoid" id="A0A3Q7FM98"/>
<dbReference type="Gene3D" id="3.30.70.270">
    <property type="match status" value="1"/>
</dbReference>
<dbReference type="InterPro" id="IPR043502">
    <property type="entry name" value="DNA/RNA_pol_sf"/>
</dbReference>
<proteinExistence type="predicted"/>